<dbReference type="Pfam" id="PF12936">
    <property type="entry name" value="Kri1_C"/>
    <property type="match status" value="1"/>
</dbReference>
<dbReference type="AlphaFoldDB" id="A0A9P6QI23"/>
<dbReference type="PANTHER" id="PTHR14490:SF5">
    <property type="entry name" value="PROTEIN KRI1 HOMOLOG"/>
    <property type="match status" value="1"/>
</dbReference>
<organism evidence="3 4">
    <name type="scientific">Mortierella polycephala</name>
    <dbReference type="NCBI Taxonomy" id="41804"/>
    <lineage>
        <taxon>Eukaryota</taxon>
        <taxon>Fungi</taxon>
        <taxon>Fungi incertae sedis</taxon>
        <taxon>Mucoromycota</taxon>
        <taxon>Mortierellomycotina</taxon>
        <taxon>Mortierellomycetes</taxon>
        <taxon>Mortierellales</taxon>
        <taxon>Mortierellaceae</taxon>
        <taxon>Mortierella</taxon>
    </lineage>
</organism>
<dbReference type="GO" id="GO:0030686">
    <property type="term" value="C:90S preribosome"/>
    <property type="evidence" value="ECO:0007669"/>
    <property type="project" value="TreeGrafter"/>
</dbReference>
<comment type="similarity">
    <text evidence="1">Belongs to the KRI1 family.</text>
</comment>
<keyword evidence="4" id="KW-1185">Reference proteome</keyword>
<reference evidence="3" key="1">
    <citation type="journal article" date="2020" name="Fungal Divers.">
        <title>Resolving the Mortierellaceae phylogeny through synthesis of multi-gene phylogenetics and phylogenomics.</title>
        <authorList>
            <person name="Vandepol N."/>
            <person name="Liber J."/>
            <person name="Desiro A."/>
            <person name="Na H."/>
            <person name="Kennedy M."/>
            <person name="Barry K."/>
            <person name="Grigoriev I.V."/>
            <person name="Miller A.N."/>
            <person name="O'Donnell K."/>
            <person name="Stajich J.E."/>
            <person name="Bonito G."/>
        </authorList>
    </citation>
    <scope>NUCLEOTIDE SEQUENCE</scope>
    <source>
        <strain evidence="3">KOD948</strain>
    </source>
</reference>
<sequence length="307" mass="36211">MTHVELQGHLKKEIKVSILRGKSIITICLFVGGNKEEESEEKELEEEDYKRFLIENKPQKKTPRYKEIAPGDDLDELEKSEDELDVVDGFEFKYNFRFEETDKLMGYSRTIDDSVRIKDGRRKNRRQAAKQHKKEGKVKQFEELMRVKSLKKQEIDLRTEFNPENYNQKAESVSNDEYYNEYGNVKPVFDSNIDTADYEQSDNEGFADNQEDGCRRRRRSRCRSGFFIVGDLPARFKYHKVMPTNFGQSPVEILLADGRGLNVFVSLKKFAPYRRPDLQMNDIKKYSRAKRVHLFRHNSNCRFDSSI</sequence>
<dbReference type="InterPro" id="IPR024626">
    <property type="entry name" value="Kri1-like_C"/>
</dbReference>
<gene>
    <name evidence="3" type="primary">KRI1</name>
    <name evidence="3" type="ORF">BG011_009151</name>
</gene>
<dbReference type="GO" id="GO:0000447">
    <property type="term" value="P:endonucleolytic cleavage in ITS1 to separate SSU-rRNA from 5.8S rRNA and LSU-rRNA from tricistronic rRNA transcript (SSU-rRNA, 5.8S rRNA, LSU-rRNA)"/>
    <property type="evidence" value="ECO:0007669"/>
    <property type="project" value="TreeGrafter"/>
</dbReference>
<dbReference type="Proteomes" id="UP000726737">
    <property type="component" value="Unassembled WGS sequence"/>
</dbReference>
<evidence type="ECO:0000313" key="4">
    <source>
        <dbReference type="Proteomes" id="UP000726737"/>
    </source>
</evidence>
<proteinExistence type="inferred from homology"/>
<evidence type="ECO:0000259" key="2">
    <source>
        <dbReference type="Pfam" id="PF12936"/>
    </source>
</evidence>
<feature type="domain" description="Kri1-like C-terminal" evidence="2">
    <location>
        <begin position="228"/>
        <end position="296"/>
    </location>
</feature>
<dbReference type="PANTHER" id="PTHR14490">
    <property type="entry name" value="ZINC FINGER, ZZ TYPE"/>
    <property type="match status" value="1"/>
</dbReference>
<dbReference type="GO" id="GO:0005730">
    <property type="term" value="C:nucleolus"/>
    <property type="evidence" value="ECO:0007669"/>
    <property type="project" value="TreeGrafter"/>
</dbReference>
<accession>A0A9P6QI23</accession>
<dbReference type="OrthoDB" id="10252032at2759"/>
<comment type="caution">
    <text evidence="3">The sequence shown here is derived from an EMBL/GenBank/DDBJ whole genome shotgun (WGS) entry which is preliminary data.</text>
</comment>
<protein>
    <submittedName>
        <fullName evidence="3">KRRI-Interacting protein 1</fullName>
    </submittedName>
</protein>
<evidence type="ECO:0000313" key="3">
    <source>
        <dbReference type="EMBL" id="KAG0267079.1"/>
    </source>
</evidence>
<dbReference type="Pfam" id="PF05178">
    <property type="entry name" value="Kri1"/>
    <property type="match status" value="1"/>
</dbReference>
<dbReference type="InterPro" id="IPR018034">
    <property type="entry name" value="Kri1"/>
</dbReference>
<dbReference type="EMBL" id="JAAAJA010000008">
    <property type="protein sequence ID" value="KAG0267079.1"/>
    <property type="molecule type" value="Genomic_DNA"/>
</dbReference>
<name>A0A9P6QI23_9FUNG</name>
<evidence type="ECO:0000256" key="1">
    <source>
        <dbReference type="ARBA" id="ARBA00007473"/>
    </source>
</evidence>